<feature type="transmembrane region" description="Helical" evidence="1">
    <location>
        <begin position="453"/>
        <end position="474"/>
    </location>
</feature>
<dbReference type="SMART" id="SM00327">
    <property type="entry name" value="VWA"/>
    <property type="match status" value="1"/>
</dbReference>
<dbReference type="KEGG" id="nnv:QNH39_23105"/>
<dbReference type="CDD" id="cd00198">
    <property type="entry name" value="vWFA"/>
    <property type="match status" value="1"/>
</dbReference>
<dbReference type="SUPFAM" id="SSF53300">
    <property type="entry name" value="vWA-like"/>
    <property type="match status" value="1"/>
</dbReference>
<protein>
    <submittedName>
        <fullName evidence="4">VWA domain-containing protein</fullName>
    </submittedName>
</protein>
<dbReference type="EMBL" id="CP126114">
    <property type="protein sequence ID" value="WHY85469.1"/>
    <property type="molecule type" value="Genomic_DNA"/>
</dbReference>
<dbReference type="InterPro" id="IPR002035">
    <property type="entry name" value="VWF_A"/>
</dbReference>
<feature type="signal peptide" evidence="2">
    <location>
        <begin position="1"/>
        <end position="26"/>
    </location>
</feature>
<evidence type="ECO:0000313" key="5">
    <source>
        <dbReference type="Proteomes" id="UP001178288"/>
    </source>
</evidence>
<gene>
    <name evidence="4" type="ORF">QNH39_23105</name>
</gene>
<dbReference type="Gene3D" id="3.40.50.410">
    <property type="entry name" value="von Willebrand factor, type A domain"/>
    <property type="match status" value="1"/>
</dbReference>
<sequence length="591" mass="65187">MLKKWFSSLIVIAWLFGNLSSIVVHAASPLSSTSRMEGMLVVDVSNSMKSSDPNNISNEAMKMFIDMASLKGDKIGAIAYSDEVMREKALVKIQSEQDKNDLKEFIDSVEKYMYTDISTGVKEAVKVLDSSHEQGYFPLIVVLADGNNELDPKKPKTAKQADDDLAKAVANAKAKGYPIYTIGLNADGKLNKDVLTNVAKSTNGKFFETSSADKLPAILSEIFANHLKLKIVPVNQVVGNGQFQDIQINVPNENVLEANISLISSAPVEVKLIDPSGKELAIPSDQVLLSKSRTYSMVKLMKPVQGDWTLKVKGVPKDKIDINLVFNYDLQLKLAPLAKQSYKAGETVKIGAFFEDNGKVISDKDIYQSMKATLFVKDLDNGKTENFALQTDDQGFAGQFKLGNAANYEVVVKAEDNSFFRESPPQKISVLKTQAAPAVTKPSQTEDDKPFPWLNVILAVIGALLLAALVYFLLAKMKEKNRGFSGQIVIEIKDEDTGERTNPQFKKLKGFKGKFRLHQLLSLSPEIAETEQIIFKPASGDTLMLVNNSDCTIEKGGRAIDAKRGLDVKKNDRLRIVLKKVNKSVYIEYIS</sequence>
<dbReference type="AlphaFoldDB" id="A0AA95SAJ2"/>
<name>A0AA95SAJ2_9BACI</name>
<keyword evidence="1" id="KW-0812">Transmembrane</keyword>
<dbReference type="PANTHER" id="PTHR10579">
    <property type="entry name" value="CALCIUM-ACTIVATED CHLORIDE CHANNEL REGULATOR"/>
    <property type="match status" value="1"/>
</dbReference>
<dbReference type="InterPro" id="IPR036465">
    <property type="entry name" value="vWFA_dom_sf"/>
</dbReference>
<dbReference type="InterPro" id="IPR051266">
    <property type="entry name" value="CLCR"/>
</dbReference>
<dbReference type="PANTHER" id="PTHR10579:SF43">
    <property type="entry name" value="ZINC FINGER (C3HC4-TYPE RING FINGER) FAMILY PROTEIN"/>
    <property type="match status" value="1"/>
</dbReference>
<organism evidence="4 5">
    <name type="scientific">Neobacillus novalis</name>
    <dbReference type="NCBI Taxonomy" id="220687"/>
    <lineage>
        <taxon>Bacteria</taxon>
        <taxon>Bacillati</taxon>
        <taxon>Bacillota</taxon>
        <taxon>Bacilli</taxon>
        <taxon>Bacillales</taxon>
        <taxon>Bacillaceae</taxon>
        <taxon>Neobacillus</taxon>
    </lineage>
</organism>
<feature type="chain" id="PRO_5041730893" evidence="2">
    <location>
        <begin position="27"/>
        <end position="591"/>
    </location>
</feature>
<keyword evidence="1" id="KW-0472">Membrane</keyword>
<proteinExistence type="predicted"/>
<dbReference type="Pfam" id="PF00092">
    <property type="entry name" value="VWA"/>
    <property type="match status" value="1"/>
</dbReference>
<evidence type="ECO:0000256" key="1">
    <source>
        <dbReference type="SAM" id="Phobius"/>
    </source>
</evidence>
<dbReference type="PROSITE" id="PS50234">
    <property type="entry name" value="VWFA"/>
    <property type="match status" value="1"/>
</dbReference>
<dbReference type="RefSeq" id="WP_066091966.1">
    <property type="nucleotide sequence ID" value="NZ_CP126114.1"/>
</dbReference>
<reference evidence="4" key="1">
    <citation type="submission" date="2023-05" db="EMBL/GenBank/DDBJ databases">
        <title>Comparative genomics of Bacillaceae isolates and their secondary metabolite potential.</title>
        <authorList>
            <person name="Song L."/>
            <person name="Nielsen L.J."/>
            <person name="Mohite O."/>
            <person name="Xu X."/>
            <person name="Weber T."/>
            <person name="Kovacs A.T."/>
        </authorList>
    </citation>
    <scope>NUCLEOTIDE SEQUENCE</scope>
    <source>
        <strain evidence="4">XLM17</strain>
    </source>
</reference>
<evidence type="ECO:0000313" key="4">
    <source>
        <dbReference type="EMBL" id="WHY85469.1"/>
    </source>
</evidence>
<dbReference type="Proteomes" id="UP001178288">
    <property type="component" value="Chromosome"/>
</dbReference>
<evidence type="ECO:0000259" key="3">
    <source>
        <dbReference type="PROSITE" id="PS50234"/>
    </source>
</evidence>
<keyword evidence="1" id="KW-1133">Transmembrane helix</keyword>
<keyword evidence="5" id="KW-1185">Reference proteome</keyword>
<accession>A0AA95SAJ2</accession>
<evidence type="ECO:0000256" key="2">
    <source>
        <dbReference type="SAM" id="SignalP"/>
    </source>
</evidence>
<feature type="domain" description="VWFA" evidence="3">
    <location>
        <begin position="37"/>
        <end position="222"/>
    </location>
</feature>
<keyword evidence="2" id="KW-0732">Signal</keyword>